<dbReference type="Pfam" id="PF17919">
    <property type="entry name" value="RT_RNaseH_2"/>
    <property type="match status" value="1"/>
</dbReference>
<evidence type="ECO:0000256" key="5">
    <source>
        <dbReference type="ARBA" id="ARBA00022750"/>
    </source>
</evidence>
<evidence type="ECO:0000256" key="3">
    <source>
        <dbReference type="ARBA" id="ARBA00022695"/>
    </source>
</evidence>
<name>A0A6L2L6U9_TANCI</name>
<keyword evidence="12" id="KW-0695">RNA-directed DNA polymerase</keyword>
<dbReference type="Pfam" id="PF08284">
    <property type="entry name" value="RVP_2"/>
    <property type="match status" value="1"/>
</dbReference>
<gene>
    <name evidence="12" type="ORF">Tci_027892</name>
</gene>
<accession>A0A6L2L6U9</accession>
<sequence>MTEAVREAVQIQTDRLQDSLQRENDEFLHNIDENMKKIIKGQVKIQVKKQVSCILPRIEESVNATLEAKVLTRSSHSSRTSYAIAADLSEMELKKILIEKMEGKKSIQRSDEQRNLYKVFVEAYDADKAILDTYRESTILKRRREDDDKEGPSAGSDWGSKRQREGREHASASTPSETAIESAGRSTIGPPSPDHDWNQTLPATQGDAQSWISVARQTDARSSFNKLLDTPIDFSNFIMNRLNVNTLTPALLAGPTYELMRGSCNSLTKLEYHLEEVYKETTDQLDWVNPEGQQYPHNLLQPLPLLPDNQDYGHIKWIEDLVPRAMWIQEPINYDRYALWGVSHWGRKRRQFYGFAVNRESALDVYSKRRIIAVTELKIMEWHNYKHLNWISVRRDNDKIYKFKEGDFKRLRLQDIEDMLLLLKELLDSSAGSGELNQYFLEATMLKRIKLPLLPLMVVFIGGLPRSIEGNVTASKPQTLEEAVNIAQRYTGNYPLCQRCTLHHTRPCIIKCQVYNKIGHLTKNCKNNGPATRSNLQPVSVICHACGEKGHYQSQCSKTNINANRRTYLLRDKNAHQDPNVVTGMFLLNHRPARTLFDSGADRSFVSISFASMLNISSITLDTTYNIEMADGNLISTSTIIQGYTLTLLNQPFEINLMPIKLSSFDVVIGMDWLSKYHAKIVCDEKVVHIPIVYETLIIRVFIDDILICSRNKEEHKNHLRIILELFRKEKLYAMFSKCDFWIRTVQFLGQLIDSQGLHVDPAKIEAVKNWASPTTPIEIRQFLGLVVYYHRFIKDFTKIAKSLTILTQKDKNDDFVVYCDASIQGLGAVLMQREKVIAYASRQLKPHEENYTTHDLELGAVKELNMRQHRWLELLADYNCEIRYHPGKANVVADALSRKTIIKSRRVKPLRVRSLIMTIHSNLPSSILEAQTEAHKEDNVQAENL</sequence>
<dbReference type="Pfam" id="PF00078">
    <property type="entry name" value="RVT_1"/>
    <property type="match status" value="1"/>
</dbReference>
<keyword evidence="9" id="KW-0862">Zinc</keyword>
<dbReference type="Gene3D" id="3.30.70.270">
    <property type="match status" value="2"/>
</dbReference>
<evidence type="ECO:0000256" key="6">
    <source>
        <dbReference type="ARBA" id="ARBA00022759"/>
    </source>
</evidence>
<organism evidence="12">
    <name type="scientific">Tanacetum cinerariifolium</name>
    <name type="common">Dalmatian daisy</name>
    <name type="synonym">Chrysanthemum cinerariifolium</name>
    <dbReference type="NCBI Taxonomy" id="118510"/>
    <lineage>
        <taxon>Eukaryota</taxon>
        <taxon>Viridiplantae</taxon>
        <taxon>Streptophyta</taxon>
        <taxon>Embryophyta</taxon>
        <taxon>Tracheophyta</taxon>
        <taxon>Spermatophyta</taxon>
        <taxon>Magnoliopsida</taxon>
        <taxon>eudicotyledons</taxon>
        <taxon>Gunneridae</taxon>
        <taxon>Pentapetalae</taxon>
        <taxon>asterids</taxon>
        <taxon>campanulids</taxon>
        <taxon>Asterales</taxon>
        <taxon>Asteraceae</taxon>
        <taxon>Asteroideae</taxon>
        <taxon>Anthemideae</taxon>
        <taxon>Anthemidinae</taxon>
        <taxon>Tanacetum</taxon>
    </lineage>
</organism>
<dbReference type="GO" id="GO:0006508">
    <property type="term" value="P:proteolysis"/>
    <property type="evidence" value="ECO:0007669"/>
    <property type="project" value="UniProtKB-KW"/>
</dbReference>
<feature type="region of interest" description="Disordered" evidence="10">
    <location>
        <begin position="143"/>
        <end position="202"/>
    </location>
</feature>
<dbReference type="SUPFAM" id="SSF56672">
    <property type="entry name" value="DNA/RNA polymerases"/>
    <property type="match status" value="1"/>
</dbReference>
<evidence type="ECO:0000256" key="10">
    <source>
        <dbReference type="SAM" id="MobiDB-lite"/>
    </source>
</evidence>
<comment type="caution">
    <text evidence="12">The sequence shown here is derived from an EMBL/GenBank/DDBJ whole genome shotgun (WGS) entry which is preliminary data.</text>
</comment>
<dbReference type="CDD" id="cd09274">
    <property type="entry name" value="RNase_HI_RT_Ty3"/>
    <property type="match status" value="1"/>
</dbReference>
<dbReference type="Gene3D" id="4.10.60.10">
    <property type="entry name" value="Zinc finger, CCHC-type"/>
    <property type="match status" value="1"/>
</dbReference>
<keyword evidence="5" id="KW-0064">Aspartyl protease</keyword>
<dbReference type="SUPFAM" id="SSF50630">
    <property type="entry name" value="Acid proteases"/>
    <property type="match status" value="1"/>
</dbReference>
<proteinExistence type="predicted"/>
<dbReference type="PANTHER" id="PTHR37984">
    <property type="entry name" value="PROTEIN CBG26694"/>
    <property type="match status" value="1"/>
</dbReference>
<keyword evidence="4" id="KW-0540">Nuclease</keyword>
<dbReference type="PANTHER" id="PTHR37984:SF5">
    <property type="entry name" value="PROTEIN NYNRIN-LIKE"/>
    <property type="match status" value="1"/>
</dbReference>
<keyword evidence="1" id="KW-0645">Protease</keyword>
<evidence type="ECO:0000256" key="7">
    <source>
        <dbReference type="ARBA" id="ARBA00023125"/>
    </source>
</evidence>
<dbReference type="AlphaFoldDB" id="A0A6L2L6U9"/>
<dbReference type="InterPro" id="IPR043128">
    <property type="entry name" value="Rev_trsase/Diguanyl_cyclase"/>
</dbReference>
<evidence type="ECO:0000256" key="2">
    <source>
        <dbReference type="ARBA" id="ARBA00022679"/>
    </source>
</evidence>
<dbReference type="InterPro" id="IPR000477">
    <property type="entry name" value="RT_dom"/>
</dbReference>
<keyword evidence="8" id="KW-0511">Multifunctional enzyme</keyword>
<dbReference type="InterPro" id="IPR050951">
    <property type="entry name" value="Retrovirus_Pol_polyprotein"/>
</dbReference>
<protein>
    <submittedName>
        <fullName evidence="12">Putative reverse transcriptase domain-containing protein</fullName>
    </submittedName>
</protein>
<dbReference type="GO" id="GO:0008270">
    <property type="term" value="F:zinc ion binding"/>
    <property type="evidence" value="ECO:0007669"/>
    <property type="project" value="UniProtKB-KW"/>
</dbReference>
<dbReference type="EMBL" id="BKCJ010003573">
    <property type="protein sequence ID" value="GEU55914.1"/>
    <property type="molecule type" value="Genomic_DNA"/>
</dbReference>
<evidence type="ECO:0000256" key="1">
    <source>
        <dbReference type="ARBA" id="ARBA00022670"/>
    </source>
</evidence>
<reference evidence="12" key="1">
    <citation type="journal article" date="2019" name="Sci. Rep.">
        <title>Draft genome of Tanacetum cinerariifolium, the natural source of mosquito coil.</title>
        <authorList>
            <person name="Yamashiro T."/>
            <person name="Shiraishi A."/>
            <person name="Satake H."/>
            <person name="Nakayama K."/>
        </authorList>
    </citation>
    <scope>NUCLEOTIDE SEQUENCE</scope>
</reference>
<dbReference type="InterPro" id="IPR041577">
    <property type="entry name" value="RT_RNaseH_2"/>
</dbReference>
<keyword evidence="6" id="KW-0378">Hydrolase</keyword>
<keyword evidence="6" id="KW-0255">Endonuclease</keyword>
<dbReference type="Gene3D" id="2.40.70.10">
    <property type="entry name" value="Acid Proteases"/>
    <property type="match status" value="1"/>
</dbReference>
<dbReference type="CDD" id="cd00303">
    <property type="entry name" value="retropepsin_like"/>
    <property type="match status" value="1"/>
</dbReference>
<dbReference type="InterPro" id="IPR001878">
    <property type="entry name" value="Znf_CCHC"/>
</dbReference>
<dbReference type="GO" id="GO:0003964">
    <property type="term" value="F:RNA-directed DNA polymerase activity"/>
    <property type="evidence" value="ECO:0007669"/>
    <property type="project" value="UniProtKB-KW"/>
</dbReference>
<keyword evidence="7" id="KW-0238">DNA-binding</keyword>
<dbReference type="SMART" id="SM00343">
    <property type="entry name" value="ZnF_C2HC"/>
    <property type="match status" value="2"/>
</dbReference>
<dbReference type="InterPro" id="IPR021109">
    <property type="entry name" value="Peptidase_aspartic_dom_sf"/>
</dbReference>
<dbReference type="InterPro" id="IPR036875">
    <property type="entry name" value="Znf_CCHC_sf"/>
</dbReference>
<evidence type="ECO:0000256" key="4">
    <source>
        <dbReference type="ARBA" id="ARBA00022722"/>
    </source>
</evidence>
<evidence type="ECO:0000259" key="11">
    <source>
        <dbReference type="PROSITE" id="PS50158"/>
    </source>
</evidence>
<dbReference type="GO" id="GO:0003677">
    <property type="term" value="F:DNA binding"/>
    <property type="evidence" value="ECO:0007669"/>
    <property type="project" value="UniProtKB-KW"/>
</dbReference>
<keyword evidence="2" id="KW-0808">Transferase</keyword>
<evidence type="ECO:0000313" key="12">
    <source>
        <dbReference type="EMBL" id="GEU55914.1"/>
    </source>
</evidence>
<keyword evidence="9" id="KW-0863">Zinc-finger</keyword>
<dbReference type="SUPFAM" id="SSF57756">
    <property type="entry name" value="Retrovirus zinc finger-like domains"/>
    <property type="match status" value="1"/>
</dbReference>
<evidence type="ECO:0000256" key="8">
    <source>
        <dbReference type="ARBA" id="ARBA00023268"/>
    </source>
</evidence>
<keyword evidence="9" id="KW-0479">Metal-binding</keyword>
<dbReference type="InterPro" id="IPR043502">
    <property type="entry name" value="DNA/RNA_pol_sf"/>
</dbReference>
<dbReference type="GO" id="GO:0004190">
    <property type="term" value="F:aspartic-type endopeptidase activity"/>
    <property type="evidence" value="ECO:0007669"/>
    <property type="project" value="UniProtKB-KW"/>
</dbReference>
<feature type="domain" description="CCHC-type" evidence="11">
    <location>
        <begin position="543"/>
        <end position="558"/>
    </location>
</feature>
<keyword evidence="3" id="KW-0548">Nucleotidyltransferase</keyword>
<dbReference type="GO" id="GO:0004519">
    <property type="term" value="F:endonuclease activity"/>
    <property type="evidence" value="ECO:0007669"/>
    <property type="project" value="UniProtKB-KW"/>
</dbReference>
<evidence type="ECO:0000256" key="9">
    <source>
        <dbReference type="PROSITE-ProRule" id="PRU00047"/>
    </source>
</evidence>
<dbReference type="PROSITE" id="PS50158">
    <property type="entry name" value="ZF_CCHC"/>
    <property type="match status" value="1"/>
</dbReference>
<feature type="compositionally biased region" description="Basic and acidic residues" evidence="10">
    <location>
        <begin position="159"/>
        <end position="170"/>
    </location>
</feature>